<evidence type="ECO:0000313" key="5">
    <source>
        <dbReference type="Proteomes" id="UP000031184"/>
    </source>
</evidence>
<comment type="subcellular location">
    <subcellularLocation>
        <location evidence="1">Cell membrane</location>
        <topology evidence="1">Multi-pass membrane protein</topology>
    </subcellularLocation>
</comment>
<proteinExistence type="predicted"/>
<sequence length="69" mass="7398">MPPSLTHWFGTDDLGIDIFAEICYGAKNMLTVSCISAFLAAITGSFLGMLAGYYGGVFDEILLGILNFL</sequence>
<evidence type="ECO:0008006" key="6">
    <source>
        <dbReference type="Google" id="ProtNLM"/>
    </source>
</evidence>
<feature type="transmembrane region" description="Helical" evidence="3">
    <location>
        <begin position="30"/>
        <end position="54"/>
    </location>
</feature>
<keyword evidence="2" id="KW-0813">Transport</keyword>
<dbReference type="Proteomes" id="UP000031184">
    <property type="component" value="Unassembled WGS sequence"/>
</dbReference>
<protein>
    <recommendedName>
        <fullName evidence="6">ABC transmembrane type-1 domain-containing protein</fullName>
    </recommendedName>
</protein>
<dbReference type="AlphaFoldDB" id="A0A0B4EX98"/>
<comment type="caution">
    <text evidence="4">The sequence shown here is derived from an EMBL/GenBank/DDBJ whole genome shotgun (WGS) entry which is preliminary data.</text>
</comment>
<dbReference type="GO" id="GO:0005886">
    <property type="term" value="C:plasma membrane"/>
    <property type="evidence" value="ECO:0007669"/>
    <property type="project" value="UniProtKB-SubCell"/>
</dbReference>
<accession>A0A0B4EX98</accession>
<dbReference type="EMBL" id="AUZI01000012">
    <property type="protein sequence ID" value="KID49569.1"/>
    <property type="molecule type" value="Genomic_DNA"/>
</dbReference>
<evidence type="ECO:0000256" key="1">
    <source>
        <dbReference type="ARBA" id="ARBA00004651"/>
    </source>
</evidence>
<evidence type="ECO:0000256" key="3">
    <source>
        <dbReference type="SAM" id="Phobius"/>
    </source>
</evidence>
<keyword evidence="3" id="KW-0812">Transmembrane</keyword>
<gene>
    <name evidence="4" type="ORF">C095_05320</name>
</gene>
<organism evidence="4 5">
    <name type="scientific">Fusobacterium necrophorum subsp. funduliforme B35</name>
    <dbReference type="NCBI Taxonomy" id="1226633"/>
    <lineage>
        <taxon>Bacteria</taxon>
        <taxon>Fusobacteriati</taxon>
        <taxon>Fusobacteriota</taxon>
        <taxon>Fusobacteriia</taxon>
        <taxon>Fusobacteriales</taxon>
        <taxon>Fusobacteriaceae</taxon>
        <taxon>Fusobacterium</taxon>
    </lineage>
</organism>
<dbReference type="PANTHER" id="PTHR43386:SF1">
    <property type="entry name" value="D,D-DIPEPTIDE TRANSPORT SYSTEM PERMEASE PROTEIN DDPC-RELATED"/>
    <property type="match status" value="1"/>
</dbReference>
<evidence type="ECO:0000256" key="2">
    <source>
        <dbReference type="ARBA" id="ARBA00022448"/>
    </source>
</evidence>
<evidence type="ECO:0000313" key="4">
    <source>
        <dbReference type="EMBL" id="KID49569.1"/>
    </source>
</evidence>
<dbReference type="PANTHER" id="PTHR43386">
    <property type="entry name" value="OLIGOPEPTIDE TRANSPORT SYSTEM PERMEASE PROTEIN APPC"/>
    <property type="match status" value="1"/>
</dbReference>
<dbReference type="PATRIC" id="fig|1226633.4.peg.1075"/>
<keyword evidence="3" id="KW-0472">Membrane</keyword>
<keyword evidence="3" id="KW-1133">Transmembrane helix</keyword>
<reference evidence="4 5" key="1">
    <citation type="submission" date="2013-08" db="EMBL/GenBank/DDBJ databases">
        <title>An opportunistic ruminal bacterium that causes liver abscesses in cattle.</title>
        <authorList>
            <person name="Benahmed F.H."/>
            <person name="Rasmussen M."/>
            <person name="Harbottle H."/>
            <person name="Soppet D."/>
            <person name="Nagaraja T.G."/>
            <person name="Davidson M."/>
        </authorList>
    </citation>
    <scope>NUCLEOTIDE SEQUENCE [LARGE SCALE GENOMIC DNA]</scope>
    <source>
        <strain evidence="4 5">B35</strain>
    </source>
</reference>
<dbReference type="InterPro" id="IPR050366">
    <property type="entry name" value="BP-dependent_transpt_permease"/>
</dbReference>
<name>A0A0B4EX98_9FUSO</name>